<protein>
    <submittedName>
        <fullName evidence="2">Uncharacterized protein</fullName>
    </submittedName>
</protein>
<gene>
    <name evidence="2" type="ORF">I41_49700</name>
</gene>
<evidence type="ECO:0000313" key="2">
    <source>
        <dbReference type="EMBL" id="QDT75728.1"/>
    </source>
</evidence>
<dbReference type="KEGG" id="llh:I41_49700"/>
<evidence type="ECO:0000256" key="1">
    <source>
        <dbReference type="SAM" id="Phobius"/>
    </source>
</evidence>
<dbReference type="AlphaFoldDB" id="A0A517U503"/>
<dbReference type="Proteomes" id="UP000317909">
    <property type="component" value="Chromosome"/>
</dbReference>
<feature type="transmembrane region" description="Helical" evidence="1">
    <location>
        <begin position="23"/>
        <end position="45"/>
    </location>
</feature>
<organism evidence="2 3">
    <name type="scientific">Lacipirellula limnantheis</name>
    <dbReference type="NCBI Taxonomy" id="2528024"/>
    <lineage>
        <taxon>Bacteria</taxon>
        <taxon>Pseudomonadati</taxon>
        <taxon>Planctomycetota</taxon>
        <taxon>Planctomycetia</taxon>
        <taxon>Pirellulales</taxon>
        <taxon>Lacipirellulaceae</taxon>
        <taxon>Lacipirellula</taxon>
    </lineage>
</organism>
<dbReference type="EMBL" id="CP036339">
    <property type="protein sequence ID" value="QDT75728.1"/>
    <property type="molecule type" value="Genomic_DNA"/>
</dbReference>
<keyword evidence="1" id="KW-1133">Transmembrane helix</keyword>
<evidence type="ECO:0000313" key="3">
    <source>
        <dbReference type="Proteomes" id="UP000317909"/>
    </source>
</evidence>
<accession>A0A517U503</accession>
<keyword evidence="1" id="KW-0472">Membrane</keyword>
<keyword evidence="1" id="KW-0812">Transmembrane</keyword>
<proteinExistence type="predicted"/>
<keyword evidence="3" id="KW-1185">Reference proteome</keyword>
<feature type="transmembrane region" description="Helical" evidence="1">
    <location>
        <begin position="131"/>
        <end position="149"/>
    </location>
</feature>
<sequence length="180" mass="20135">MCYHGNMRQLKAFFERSKVARDIVTVANVVLPPILLIAVTCWVYSYMELVYVKGNIGHYHLQSKSGIGQLWLAVYDTRYPEQPYSPQAVEKGWHAGAFDLHAGTVQAIQNQCKRGLFKFEVGQYRSRPIDLKMPLSSIVVPLILMFAVVRSVPSGFSIRSLLALLTISALLFGTIASISE</sequence>
<name>A0A517U503_9BACT</name>
<feature type="transmembrane region" description="Helical" evidence="1">
    <location>
        <begin position="161"/>
        <end position="179"/>
    </location>
</feature>
<reference evidence="2 3" key="1">
    <citation type="submission" date="2019-02" db="EMBL/GenBank/DDBJ databases">
        <title>Deep-cultivation of Planctomycetes and their phenomic and genomic characterization uncovers novel biology.</title>
        <authorList>
            <person name="Wiegand S."/>
            <person name="Jogler M."/>
            <person name="Boedeker C."/>
            <person name="Pinto D."/>
            <person name="Vollmers J."/>
            <person name="Rivas-Marin E."/>
            <person name="Kohn T."/>
            <person name="Peeters S.H."/>
            <person name="Heuer A."/>
            <person name="Rast P."/>
            <person name="Oberbeckmann S."/>
            <person name="Bunk B."/>
            <person name="Jeske O."/>
            <person name="Meyerdierks A."/>
            <person name="Storesund J.E."/>
            <person name="Kallscheuer N."/>
            <person name="Luecker S."/>
            <person name="Lage O.M."/>
            <person name="Pohl T."/>
            <person name="Merkel B.J."/>
            <person name="Hornburger P."/>
            <person name="Mueller R.-W."/>
            <person name="Bruemmer F."/>
            <person name="Labrenz M."/>
            <person name="Spormann A.M."/>
            <person name="Op den Camp H."/>
            <person name="Overmann J."/>
            <person name="Amann R."/>
            <person name="Jetten M.S.M."/>
            <person name="Mascher T."/>
            <person name="Medema M.H."/>
            <person name="Devos D.P."/>
            <person name="Kaster A.-K."/>
            <person name="Ovreas L."/>
            <person name="Rohde M."/>
            <person name="Galperin M.Y."/>
            <person name="Jogler C."/>
        </authorList>
    </citation>
    <scope>NUCLEOTIDE SEQUENCE [LARGE SCALE GENOMIC DNA]</scope>
    <source>
        <strain evidence="2 3">I41</strain>
    </source>
</reference>